<accession>L8JL01</accession>
<dbReference type="AlphaFoldDB" id="L8JL01"/>
<reference evidence="1 2" key="1">
    <citation type="submission" date="2012-12" db="EMBL/GenBank/DDBJ databases">
        <title>Genome assembly of Fulvivirga imtechensis AK7.</title>
        <authorList>
            <person name="Nupur N."/>
            <person name="Khatri I."/>
            <person name="Kumar R."/>
            <person name="Subramanian S."/>
            <person name="Pinnaka A."/>
        </authorList>
    </citation>
    <scope>NUCLEOTIDE SEQUENCE [LARGE SCALE GENOMIC DNA]</scope>
    <source>
        <strain evidence="1 2">AK7</strain>
    </source>
</reference>
<protein>
    <submittedName>
        <fullName evidence="1">Uncharacterized protein</fullName>
    </submittedName>
</protein>
<dbReference type="EMBL" id="AMZN01000138">
    <property type="protein sequence ID" value="ELR68174.1"/>
    <property type="molecule type" value="Genomic_DNA"/>
</dbReference>
<name>L8JL01_9BACT</name>
<keyword evidence="2" id="KW-1185">Reference proteome</keyword>
<evidence type="ECO:0000313" key="1">
    <source>
        <dbReference type="EMBL" id="ELR68174.1"/>
    </source>
</evidence>
<sequence>MARQLEVYISGPLKKQKVIFQSLTVCVIIHNLIKNENTQRY</sequence>
<comment type="caution">
    <text evidence="1">The sequence shown here is derived from an EMBL/GenBank/DDBJ whole genome shotgun (WGS) entry which is preliminary data.</text>
</comment>
<gene>
    <name evidence="1" type="ORF">C900_00702</name>
</gene>
<dbReference type="Proteomes" id="UP000011135">
    <property type="component" value="Unassembled WGS sequence"/>
</dbReference>
<evidence type="ECO:0000313" key="2">
    <source>
        <dbReference type="Proteomes" id="UP000011135"/>
    </source>
</evidence>
<organism evidence="1 2">
    <name type="scientific">Fulvivirga imtechensis AK7</name>
    <dbReference type="NCBI Taxonomy" id="1237149"/>
    <lineage>
        <taxon>Bacteria</taxon>
        <taxon>Pseudomonadati</taxon>
        <taxon>Bacteroidota</taxon>
        <taxon>Cytophagia</taxon>
        <taxon>Cytophagales</taxon>
        <taxon>Fulvivirgaceae</taxon>
        <taxon>Fulvivirga</taxon>
    </lineage>
</organism>
<proteinExistence type="predicted"/>
<dbReference type="STRING" id="1237149.C900_00702"/>